<proteinExistence type="predicted"/>
<evidence type="ECO:0000313" key="2">
    <source>
        <dbReference type="EMBL" id="PXV71390.1"/>
    </source>
</evidence>
<dbReference type="Proteomes" id="UP000248330">
    <property type="component" value="Unassembled WGS sequence"/>
</dbReference>
<name>A0A318EHH6_9GAMM</name>
<dbReference type="Pfam" id="PF14321">
    <property type="entry name" value="DUF4382"/>
    <property type="match status" value="1"/>
</dbReference>
<dbReference type="RefSeq" id="WP_170123854.1">
    <property type="nucleotide sequence ID" value="NZ_CAKZQT010000007.1"/>
</dbReference>
<keyword evidence="3" id="KW-1185">Reference proteome</keyword>
<protein>
    <submittedName>
        <fullName evidence="2">Uncharacterized protein DUF4382</fullName>
    </submittedName>
</protein>
<dbReference type="EMBL" id="QICN01000001">
    <property type="protein sequence ID" value="PXV71390.1"/>
    <property type="molecule type" value="Genomic_DNA"/>
</dbReference>
<feature type="domain" description="DUF4382" evidence="1">
    <location>
        <begin position="28"/>
        <end position="180"/>
    </location>
</feature>
<comment type="caution">
    <text evidence="2">The sequence shown here is derived from an EMBL/GenBank/DDBJ whole genome shotgun (WGS) entry which is preliminary data.</text>
</comment>
<gene>
    <name evidence="2" type="ORF">C8D93_101436</name>
</gene>
<dbReference type="AlphaFoldDB" id="A0A318EHH6"/>
<evidence type="ECO:0000259" key="1">
    <source>
        <dbReference type="Pfam" id="PF14321"/>
    </source>
</evidence>
<dbReference type="InterPro" id="IPR025491">
    <property type="entry name" value="DUF4382"/>
</dbReference>
<evidence type="ECO:0000313" key="3">
    <source>
        <dbReference type="Proteomes" id="UP000248330"/>
    </source>
</evidence>
<dbReference type="PROSITE" id="PS51257">
    <property type="entry name" value="PROKAR_LIPOPROTEIN"/>
    <property type="match status" value="1"/>
</dbReference>
<accession>A0A318EHH6</accession>
<organism evidence="2 3">
    <name type="scientific">Sinimarinibacterium flocculans</name>
    <dbReference type="NCBI Taxonomy" id="985250"/>
    <lineage>
        <taxon>Bacteria</taxon>
        <taxon>Pseudomonadati</taxon>
        <taxon>Pseudomonadota</taxon>
        <taxon>Gammaproteobacteria</taxon>
        <taxon>Nevskiales</taxon>
        <taxon>Nevskiaceae</taxon>
        <taxon>Sinimarinibacterium</taxon>
    </lineage>
</organism>
<sequence>MTRILATTTLALLLAACGSDGGGDSGPAKLSLSVTDAPVDSAEAVVVSFTGVELFPSGGGDVVGFEFDPPLSIDLLALQGDNSAFLIEDADIEAGVYDEVRLIIDTENASCNNLVAPFASYIRIDGTDYPLTVPSGGASGLKISGPITAAAGGRADYTIDFDLRRSIAERGATGCYNLRPVLRVVDNAEVGSLFGTVDPALLADSTCTADPVTGRGAAVYVFEGSGIEPDDIDGTDPEPLTSALLAPVEGGGLAYEVGFLLAGDYTVALSCQAGEDEAATDDEIAFAVTVDVAVEADAATEQNFTVTPAP</sequence>
<reference evidence="2 3" key="1">
    <citation type="submission" date="2018-04" db="EMBL/GenBank/DDBJ databases">
        <title>Genomic Encyclopedia of Type Strains, Phase IV (KMG-IV): sequencing the most valuable type-strain genomes for metagenomic binning, comparative biology and taxonomic classification.</title>
        <authorList>
            <person name="Goeker M."/>
        </authorList>
    </citation>
    <scope>NUCLEOTIDE SEQUENCE [LARGE SCALE GENOMIC DNA]</scope>
    <source>
        <strain evidence="2 3">DSM 104150</strain>
    </source>
</reference>